<name>A0A8K0J5Y2_9HYPO</name>
<feature type="region of interest" description="Disordered" evidence="1">
    <location>
        <begin position="19"/>
        <end position="47"/>
    </location>
</feature>
<dbReference type="AlphaFoldDB" id="A0A8K0J5Y2"/>
<keyword evidence="3" id="KW-1185">Reference proteome</keyword>
<protein>
    <submittedName>
        <fullName evidence="2">Uncharacterized protein</fullName>
    </submittedName>
</protein>
<reference evidence="2" key="1">
    <citation type="journal article" date="2020" name="bioRxiv">
        <title>Whole genome comparisons of ergot fungi reveals the divergence and evolution of species within the genus Claviceps are the result of varying mechanisms driving genome evolution and host range expansion.</title>
        <authorList>
            <person name="Wyka S.A."/>
            <person name="Mondo S.J."/>
            <person name="Liu M."/>
            <person name="Dettman J."/>
            <person name="Nalam V."/>
            <person name="Broders K.D."/>
        </authorList>
    </citation>
    <scope>NUCLEOTIDE SEQUENCE</scope>
    <source>
        <strain evidence="2">CCC 489</strain>
    </source>
</reference>
<organism evidence="2 3">
    <name type="scientific">Claviceps africana</name>
    <dbReference type="NCBI Taxonomy" id="83212"/>
    <lineage>
        <taxon>Eukaryota</taxon>
        <taxon>Fungi</taxon>
        <taxon>Dikarya</taxon>
        <taxon>Ascomycota</taxon>
        <taxon>Pezizomycotina</taxon>
        <taxon>Sordariomycetes</taxon>
        <taxon>Hypocreomycetidae</taxon>
        <taxon>Hypocreales</taxon>
        <taxon>Clavicipitaceae</taxon>
        <taxon>Claviceps</taxon>
    </lineage>
</organism>
<gene>
    <name evidence="2" type="ORF">E4U42_004633</name>
</gene>
<dbReference type="Proteomes" id="UP000811619">
    <property type="component" value="Unassembled WGS sequence"/>
</dbReference>
<comment type="caution">
    <text evidence="2">The sequence shown here is derived from an EMBL/GenBank/DDBJ whole genome shotgun (WGS) entry which is preliminary data.</text>
</comment>
<dbReference type="EMBL" id="SRPY01000415">
    <property type="protein sequence ID" value="KAG5924434.1"/>
    <property type="molecule type" value="Genomic_DNA"/>
</dbReference>
<accession>A0A8K0J5Y2</accession>
<feature type="compositionally biased region" description="Basic and acidic residues" evidence="1">
    <location>
        <begin position="36"/>
        <end position="46"/>
    </location>
</feature>
<evidence type="ECO:0000256" key="1">
    <source>
        <dbReference type="SAM" id="MobiDB-lite"/>
    </source>
</evidence>
<sequence length="138" mass="15195">MPPTYPKVDWCDVIQEQKRRGQGKTIGTRPRCLPSTEHRKDARPVEDETSLFDLVPLNWQAKPTSYRPAVHQPPPVTIWHPQSLCATKAAAAAPVSRPAANKQESCRPIVYAVNGPVISTSQPMPAVSKDPRAILPEA</sequence>
<evidence type="ECO:0000313" key="2">
    <source>
        <dbReference type="EMBL" id="KAG5924434.1"/>
    </source>
</evidence>
<evidence type="ECO:0000313" key="3">
    <source>
        <dbReference type="Proteomes" id="UP000811619"/>
    </source>
</evidence>
<proteinExistence type="predicted"/>